<accession>A0A8A3PJ46</accession>
<reference evidence="2" key="1">
    <citation type="submission" date="2020-10" db="EMBL/GenBank/DDBJ databases">
        <title>Genome Sequence of Monilinia vaccinii-corymbosi Sheds Light on Mummy Berry Disease Infection of Blueberry and Mating Type.</title>
        <authorList>
            <person name="Yow A.G."/>
            <person name="Zhang Y."/>
            <person name="Bansal K."/>
            <person name="Eacker S.M."/>
            <person name="Sullivan S."/>
            <person name="Liachko I."/>
            <person name="Cubeta M.A."/>
            <person name="Rollins J.A."/>
            <person name="Ashrafi H."/>
        </authorList>
    </citation>
    <scope>NUCLEOTIDE SEQUENCE</scope>
    <source>
        <strain evidence="2">RL-1</strain>
    </source>
</reference>
<protein>
    <recommendedName>
        <fullName evidence="4">Restriction endonuclease domain-containing protein</fullName>
    </recommendedName>
</protein>
<dbReference type="Proteomes" id="UP000672032">
    <property type="component" value="Chromosome 5"/>
</dbReference>
<organism evidence="2 3">
    <name type="scientific">Monilinia vaccinii-corymbosi</name>
    <dbReference type="NCBI Taxonomy" id="61207"/>
    <lineage>
        <taxon>Eukaryota</taxon>
        <taxon>Fungi</taxon>
        <taxon>Dikarya</taxon>
        <taxon>Ascomycota</taxon>
        <taxon>Pezizomycotina</taxon>
        <taxon>Leotiomycetes</taxon>
        <taxon>Helotiales</taxon>
        <taxon>Sclerotiniaceae</taxon>
        <taxon>Monilinia</taxon>
    </lineage>
</organism>
<feature type="region of interest" description="Disordered" evidence="1">
    <location>
        <begin position="241"/>
        <end position="260"/>
    </location>
</feature>
<dbReference type="EMBL" id="CP063409">
    <property type="protein sequence ID" value="QSZ35322.1"/>
    <property type="molecule type" value="Genomic_DNA"/>
</dbReference>
<dbReference type="OrthoDB" id="3485856at2759"/>
<sequence length="260" mass="29826">MQHHNNNNHDVQNGCRCRSQIILDEKELLPLLPLTPPKTSEWDNKSTFNSQSSVSAVLNFITKRQHHQSTHESRQFHPTPLEYKDFWRTLEESPELKGFVENKLRYRKKPYLNFTRSHAAMVTLHDMHSMRDVTLDLDANEGIGLDHITLQPDQQFQHDNSIYPGVIYEVALSQSNKDLRKKAEKYILYSSGGIKVLVGFEIGYHKKDARISVWQATCSEEDGEHLEALSVKTVIDNELFQSPDGSPVNPTKALHLPLDS</sequence>
<evidence type="ECO:0000313" key="2">
    <source>
        <dbReference type="EMBL" id="QSZ35322.1"/>
    </source>
</evidence>
<name>A0A8A3PJ46_9HELO</name>
<proteinExistence type="predicted"/>
<dbReference type="AlphaFoldDB" id="A0A8A3PJ46"/>
<keyword evidence="3" id="KW-1185">Reference proteome</keyword>
<evidence type="ECO:0008006" key="4">
    <source>
        <dbReference type="Google" id="ProtNLM"/>
    </source>
</evidence>
<gene>
    <name evidence="2" type="ORF">DSL72_008191</name>
</gene>
<evidence type="ECO:0000256" key="1">
    <source>
        <dbReference type="SAM" id="MobiDB-lite"/>
    </source>
</evidence>
<evidence type="ECO:0000313" key="3">
    <source>
        <dbReference type="Proteomes" id="UP000672032"/>
    </source>
</evidence>